<dbReference type="Proteomes" id="UP000002429">
    <property type="component" value="Chromosome"/>
</dbReference>
<accession>Q1LN56</accession>
<evidence type="ECO:0000313" key="13">
    <source>
        <dbReference type="Proteomes" id="UP000002429"/>
    </source>
</evidence>
<evidence type="ECO:0000256" key="6">
    <source>
        <dbReference type="ARBA" id="ARBA00022833"/>
    </source>
</evidence>
<evidence type="ECO:0000256" key="1">
    <source>
        <dbReference type="ARBA" id="ARBA00004711"/>
    </source>
</evidence>
<dbReference type="UniPathway" id="UPA00335"/>
<dbReference type="Pfam" id="PF22521">
    <property type="entry name" value="HypF_C_2"/>
    <property type="match status" value="1"/>
</dbReference>
<dbReference type="GO" id="GO:0008270">
    <property type="term" value="F:zinc ion binding"/>
    <property type="evidence" value="ECO:0007669"/>
    <property type="project" value="UniProtKB-KW"/>
</dbReference>
<dbReference type="NCBIfam" id="TIGR00143">
    <property type="entry name" value="hypF"/>
    <property type="match status" value="1"/>
</dbReference>
<dbReference type="Gene3D" id="3.90.870.50">
    <property type="match status" value="1"/>
</dbReference>
<dbReference type="GO" id="GO:0016743">
    <property type="term" value="F:carboxyl- or carbamoyltransferase activity"/>
    <property type="evidence" value="ECO:0007669"/>
    <property type="project" value="UniProtKB-UniRule"/>
</dbReference>
<keyword evidence="13" id="KW-1185">Reference proteome</keyword>
<keyword evidence="9" id="KW-0378">Hydrolase</keyword>
<dbReference type="RefSeq" id="WP_011516277.1">
    <property type="nucleotide sequence ID" value="NC_007973.1"/>
</dbReference>
<dbReference type="Gene3D" id="3.30.110.120">
    <property type="match status" value="1"/>
</dbReference>
<evidence type="ECO:0000256" key="5">
    <source>
        <dbReference type="ARBA" id="ARBA00022771"/>
    </source>
</evidence>
<dbReference type="InterPro" id="IPR036046">
    <property type="entry name" value="Acylphosphatase-like_dom_sf"/>
</dbReference>
<dbReference type="GO" id="GO:0051604">
    <property type="term" value="P:protein maturation"/>
    <property type="evidence" value="ECO:0007669"/>
    <property type="project" value="TreeGrafter"/>
</dbReference>
<dbReference type="GO" id="GO:0016874">
    <property type="term" value="F:ligase activity"/>
    <property type="evidence" value="ECO:0007669"/>
    <property type="project" value="UniProtKB-UniRule"/>
</dbReference>
<organism evidence="12 13">
    <name type="scientific">Cupriavidus metallidurans (strain ATCC 43123 / DSM 2839 / NBRC 102507 / CH34)</name>
    <name type="common">Ralstonia metallidurans</name>
    <dbReference type="NCBI Taxonomy" id="266264"/>
    <lineage>
        <taxon>Bacteria</taxon>
        <taxon>Pseudomonadati</taxon>
        <taxon>Pseudomonadota</taxon>
        <taxon>Betaproteobacteria</taxon>
        <taxon>Burkholderiales</taxon>
        <taxon>Burkholderiaceae</taxon>
        <taxon>Cupriavidus</taxon>
    </lineage>
</organism>
<feature type="domain" description="Acylphosphatase-like" evidence="10">
    <location>
        <begin position="14"/>
        <end position="101"/>
    </location>
</feature>
<dbReference type="InterPro" id="IPR001792">
    <property type="entry name" value="Acylphosphatase-like_dom"/>
</dbReference>
<feature type="domain" description="YrdC-like" evidence="11">
    <location>
        <begin position="212"/>
        <end position="415"/>
    </location>
</feature>
<dbReference type="PANTHER" id="PTHR42959:SF1">
    <property type="entry name" value="CARBAMOYLTRANSFERASE HYPF"/>
    <property type="match status" value="1"/>
</dbReference>
<dbReference type="EC" id="6.2.-.-" evidence="8"/>
<evidence type="ECO:0000256" key="4">
    <source>
        <dbReference type="ARBA" id="ARBA00022723"/>
    </source>
</evidence>
<keyword evidence="5" id="KW-0863">Zinc-finger</keyword>
<dbReference type="PIRSF" id="PIRSF006256">
    <property type="entry name" value="CMPcnvr_hdrg_mat"/>
    <property type="match status" value="1"/>
</dbReference>
<evidence type="ECO:0000256" key="7">
    <source>
        <dbReference type="ARBA" id="ARBA00048220"/>
    </source>
</evidence>
<reference evidence="13" key="1">
    <citation type="journal article" date="2010" name="PLoS ONE">
        <title>The complete genome sequence of Cupriavidus metallidurans strain CH34, a master survivalist in harsh and anthropogenic environments.</title>
        <authorList>
            <person name="Janssen P.J."/>
            <person name="Van Houdt R."/>
            <person name="Moors H."/>
            <person name="Monsieurs P."/>
            <person name="Morin N."/>
            <person name="Michaux A."/>
            <person name="Benotmane M.A."/>
            <person name="Leys N."/>
            <person name="Vallaeys T."/>
            <person name="Lapidus A."/>
            <person name="Monchy S."/>
            <person name="Medigue C."/>
            <person name="Taghavi S."/>
            <person name="McCorkle S."/>
            <person name="Dunn J."/>
            <person name="van der Lelie D."/>
            <person name="Mergeay M."/>
        </authorList>
    </citation>
    <scope>NUCLEOTIDE SEQUENCE [LARGE SCALE GENOMIC DNA]</scope>
    <source>
        <strain evidence="13">ATCC 43123 / DSM 2839 / NBRC 102507 / CH34</strain>
    </source>
</reference>
<dbReference type="Pfam" id="PF07503">
    <property type="entry name" value="zf-HYPF"/>
    <property type="match status" value="2"/>
</dbReference>
<dbReference type="AlphaFoldDB" id="Q1LN56"/>
<dbReference type="Pfam" id="PF00708">
    <property type="entry name" value="Acylphosphatase"/>
    <property type="match status" value="1"/>
</dbReference>
<dbReference type="InterPro" id="IPR017968">
    <property type="entry name" value="Acylphosphatase_CS"/>
</dbReference>
<feature type="active site" evidence="9">
    <location>
        <position position="47"/>
    </location>
</feature>
<evidence type="ECO:0000259" key="10">
    <source>
        <dbReference type="PROSITE" id="PS51160"/>
    </source>
</evidence>
<dbReference type="KEGG" id="rme:Rmet_1537"/>
<keyword evidence="6" id="KW-0862">Zinc</keyword>
<dbReference type="PROSITE" id="PS00150">
    <property type="entry name" value="ACYLPHOSPHATASE_1"/>
    <property type="match status" value="1"/>
</dbReference>
<evidence type="ECO:0000313" key="12">
    <source>
        <dbReference type="EMBL" id="ABF08420.1"/>
    </source>
</evidence>
<protein>
    <recommendedName>
        <fullName evidence="8">Carbamoyltransferase HypF</fullName>
        <ecNumber evidence="8">6.2.-.-</ecNumber>
    </recommendedName>
</protein>
<dbReference type="GO" id="GO:0003725">
    <property type="term" value="F:double-stranded RNA binding"/>
    <property type="evidence" value="ECO:0007669"/>
    <property type="project" value="InterPro"/>
</dbReference>
<dbReference type="STRING" id="266264.Rmet_1537"/>
<dbReference type="Pfam" id="PF01300">
    <property type="entry name" value="Sua5_yciO_yrdC"/>
    <property type="match status" value="1"/>
</dbReference>
<evidence type="ECO:0000256" key="3">
    <source>
        <dbReference type="ARBA" id="ARBA00022598"/>
    </source>
</evidence>
<dbReference type="InterPro" id="IPR017945">
    <property type="entry name" value="DHBP_synth_RibB-like_a/b_dom"/>
</dbReference>
<proteinExistence type="inferred from homology"/>
<name>Q1LN56_CUPMC</name>
<dbReference type="SUPFAM" id="SSF54975">
    <property type="entry name" value="Acylphosphatase/BLUF domain-like"/>
    <property type="match status" value="1"/>
</dbReference>
<dbReference type="PROSITE" id="PS51160">
    <property type="entry name" value="ACYLPHOSPHATASE_3"/>
    <property type="match status" value="1"/>
</dbReference>
<feature type="active site" evidence="9">
    <location>
        <position position="29"/>
    </location>
</feature>
<dbReference type="InterPro" id="IPR006070">
    <property type="entry name" value="Sua5-like_dom"/>
</dbReference>
<dbReference type="GO" id="GO:0003998">
    <property type="term" value="F:acylphosphatase activity"/>
    <property type="evidence" value="ECO:0007669"/>
    <property type="project" value="UniProtKB-EC"/>
</dbReference>
<gene>
    <name evidence="12" type="primary">hypF2</name>
    <name evidence="12" type="ordered locus">Rmet_1537</name>
</gene>
<comment type="pathway">
    <text evidence="1 8">Protein modification; [NiFe] hydrogenase maturation.</text>
</comment>
<dbReference type="Pfam" id="PF17788">
    <property type="entry name" value="HypF_C"/>
    <property type="match status" value="1"/>
</dbReference>
<dbReference type="EMBL" id="CP000352">
    <property type="protein sequence ID" value="ABF08420.1"/>
    <property type="molecule type" value="Genomic_DNA"/>
</dbReference>
<evidence type="ECO:0000259" key="11">
    <source>
        <dbReference type="PROSITE" id="PS51163"/>
    </source>
</evidence>
<dbReference type="InterPro" id="IPR041440">
    <property type="entry name" value="HypF_C"/>
</dbReference>
<comment type="function">
    <text evidence="8">Involved in the maturation of [NiFe] hydrogenases. Along with HypE, it catalyzes the synthesis of the CN ligands of the active site iron of [NiFe]-hydrogenases. HypF functions as a carbamoyl transferase using carbamoylphosphate as a substrate and transferring the carboxamido moiety in an ATP-dependent reaction to the thiolate of the C-terminal cysteine of HypE yielding a protein-S-carboxamide.</text>
</comment>
<evidence type="ECO:0000256" key="8">
    <source>
        <dbReference type="PIRNR" id="PIRNR006256"/>
    </source>
</evidence>
<sequence length="785" mass="84885">MLMPRTQRQPRPVRIRIRVRGVVQGVGFRPFVYRLAQELGVAGWVRNDGAGVDIEVQGSAAAIAELRERLRRDAPPLARVDEIGEERCAVQADADGFAILESNRSDAAVHTAIGHDTAVCADCLAELFDPADRRYRYAFINCTQCGPRYTLTRALPYDRATTSMAPFPQCPPCLGEYQAPEHRRFHAEPNACPDCGPSLMLLDAQGMPVPGVDPIAGTVARVLRGEIVAIKGLGGFHLACDARNAEAVARLRDRKQREEKPFAVMVANPVTAAQWGDVCSGAEILLAAPERPIVLLRKQRIVDEQLHGVAPGLAWLGVMLPHTPLQYLLFHEAAGRPDGLAWLTQPQPLVLVMTSANPGGEPLVIRNHVALQRLAGIADAFLLHDREILVRCDDSVVRAEPTDHPSQQFIRRARGYIPRAIKLARSGPSVLALGGYFKNTVCLTRGDEAFVSQHVGDLDNAATCEAMIEAVAHLRQVLDIQPRLVAHDLHPEFFSTRHGAELAAEWAVPAVAVQHHHAHIAAVLAEHRSDGPAIGLALDGVGLGNDGQAWGGELLLVDGGSCKRLGHLRRLPLPGGDRAAREPWRMAAAALHLMGRGEEIAERFPQQPGAKMVNRMLAQRLNAPLTSSMGRWFDAAAGLLGTRETMAYEGQAAMLLEGLAERWGEGLALRDAWRIGADNVLDLLPLLEALSAEANPARGAAQFHATLVAALEAWAVAAVQDTGVRTVAFGGGCFLNHILVRNLGRRLAARGLTVLTAQQLPSNDGGIALGQAWVALRWAPQLMEE</sequence>
<keyword evidence="4" id="KW-0479">Metal-binding</keyword>
<comment type="catalytic activity">
    <reaction evidence="9">
        <text>an acyl phosphate + H2O = a carboxylate + phosphate + H(+)</text>
        <dbReference type="Rhea" id="RHEA:14965"/>
        <dbReference type="ChEBI" id="CHEBI:15377"/>
        <dbReference type="ChEBI" id="CHEBI:15378"/>
        <dbReference type="ChEBI" id="CHEBI:29067"/>
        <dbReference type="ChEBI" id="CHEBI:43474"/>
        <dbReference type="ChEBI" id="CHEBI:59918"/>
        <dbReference type="EC" id="3.6.1.7"/>
    </reaction>
</comment>
<dbReference type="HOGENOM" id="CLU_009164_0_0_4"/>
<dbReference type="InterPro" id="IPR055128">
    <property type="entry name" value="HypF_C_2"/>
</dbReference>
<dbReference type="Gene3D" id="3.30.420.360">
    <property type="match status" value="1"/>
</dbReference>
<dbReference type="PROSITE" id="PS51163">
    <property type="entry name" value="YRDC"/>
    <property type="match status" value="1"/>
</dbReference>
<dbReference type="PANTHER" id="PTHR42959">
    <property type="entry name" value="CARBAMOYLTRANSFERASE"/>
    <property type="match status" value="1"/>
</dbReference>
<dbReference type="Gene3D" id="3.30.420.40">
    <property type="match status" value="1"/>
</dbReference>
<dbReference type="InterPro" id="IPR051060">
    <property type="entry name" value="Carbamoyltrans_HypF-like"/>
</dbReference>
<evidence type="ECO:0000256" key="2">
    <source>
        <dbReference type="ARBA" id="ARBA00008097"/>
    </source>
</evidence>
<keyword evidence="3" id="KW-0436">Ligase</keyword>
<dbReference type="InterPro" id="IPR004421">
    <property type="entry name" value="Carbamoyltransferase_HypF"/>
</dbReference>
<dbReference type="eggNOG" id="COG0068">
    <property type="taxonomic scope" value="Bacteria"/>
</dbReference>
<comment type="similarity">
    <text evidence="2 8">Belongs to the carbamoyltransferase HypF family.</text>
</comment>
<comment type="catalytic activity">
    <reaction evidence="7 8">
        <text>C-terminal L-cysteinyl-[HypE protein] + carbamoyl phosphate + ATP + H2O = C-terminal S-carboxamide-L-cysteinyl-[HypE protein] + AMP + phosphate + diphosphate + H(+)</text>
        <dbReference type="Rhea" id="RHEA:55636"/>
        <dbReference type="Rhea" id="RHEA-COMP:14247"/>
        <dbReference type="Rhea" id="RHEA-COMP:14392"/>
        <dbReference type="ChEBI" id="CHEBI:15377"/>
        <dbReference type="ChEBI" id="CHEBI:15378"/>
        <dbReference type="ChEBI" id="CHEBI:30616"/>
        <dbReference type="ChEBI" id="CHEBI:33019"/>
        <dbReference type="ChEBI" id="CHEBI:43474"/>
        <dbReference type="ChEBI" id="CHEBI:58228"/>
        <dbReference type="ChEBI" id="CHEBI:76913"/>
        <dbReference type="ChEBI" id="CHEBI:139126"/>
        <dbReference type="ChEBI" id="CHEBI:456215"/>
    </reaction>
</comment>
<dbReference type="InterPro" id="IPR011125">
    <property type="entry name" value="Znf_HypF"/>
</dbReference>
<dbReference type="SUPFAM" id="SSF55821">
    <property type="entry name" value="YrdC/RibB"/>
    <property type="match status" value="1"/>
</dbReference>
<evidence type="ECO:0000256" key="9">
    <source>
        <dbReference type="PROSITE-ProRule" id="PRU00520"/>
    </source>
</evidence>